<dbReference type="AlphaFoldDB" id="A0A1G2DZJ2"/>
<gene>
    <name evidence="1" type="ORF">A2175_00855</name>
</gene>
<sequence>MGKKVNPKIRNLMPGQYNDLILLLKKRGPLGVDGKVVEYEHGNYLIVTTHNSPEKKISYGPGTKIWQKKEKKQKITGMVGNGKR</sequence>
<protein>
    <submittedName>
        <fullName evidence="1">Uncharacterized protein</fullName>
    </submittedName>
</protein>
<reference evidence="1 2" key="1">
    <citation type="journal article" date="2016" name="Nat. Commun.">
        <title>Thousands of microbial genomes shed light on interconnected biogeochemical processes in an aquifer system.</title>
        <authorList>
            <person name="Anantharaman K."/>
            <person name="Brown C.T."/>
            <person name="Hug L.A."/>
            <person name="Sharon I."/>
            <person name="Castelle C.J."/>
            <person name="Probst A.J."/>
            <person name="Thomas B.C."/>
            <person name="Singh A."/>
            <person name="Wilkins M.J."/>
            <person name="Karaoz U."/>
            <person name="Brodie E.L."/>
            <person name="Williams K.H."/>
            <person name="Hubbard S.S."/>
            <person name="Banfield J.F."/>
        </authorList>
    </citation>
    <scope>NUCLEOTIDE SEQUENCE [LARGE SCALE GENOMIC DNA]</scope>
</reference>
<name>A0A1G2DZJ2_9BACT</name>
<dbReference type="Proteomes" id="UP000176755">
    <property type="component" value="Unassembled WGS sequence"/>
</dbReference>
<dbReference type="EMBL" id="MHLY01000007">
    <property type="protein sequence ID" value="OGZ18812.1"/>
    <property type="molecule type" value="Genomic_DNA"/>
</dbReference>
<comment type="caution">
    <text evidence="1">The sequence shown here is derived from an EMBL/GenBank/DDBJ whole genome shotgun (WGS) entry which is preliminary data.</text>
</comment>
<accession>A0A1G2DZJ2</accession>
<proteinExistence type="predicted"/>
<evidence type="ECO:0000313" key="2">
    <source>
        <dbReference type="Proteomes" id="UP000176755"/>
    </source>
</evidence>
<organism evidence="1 2">
    <name type="scientific">Candidatus Nealsonbacteria bacterium RBG_13_42_11</name>
    <dbReference type="NCBI Taxonomy" id="1801663"/>
    <lineage>
        <taxon>Bacteria</taxon>
        <taxon>Candidatus Nealsoniibacteriota</taxon>
    </lineage>
</organism>
<evidence type="ECO:0000313" key="1">
    <source>
        <dbReference type="EMBL" id="OGZ18812.1"/>
    </source>
</evidence>
<dbReference type="STRING" id="1801663.A2175_00855"/>